<dbReference type="EMBL" id="BAABIA010000006">
    <property type="protein sequence ID" value="GAA5143707.1"/>
    <property type="molecule type" value="Genomic_DNA"/>
</dbReference>
<evidence type="ECO:0000313" key="3">
    <source>
        <dbReference type="EMBL" id="GAA5143707.1"/>
    </source>
</evidence>
<evidence type="ECO:0000313" key="4">
    <source>
        <dbReference type="Proteomes" id="UP001499852"/>
    </source>
</evidence>
<evidence type="ECO:0000256" key="1">
    <source>
        <dbReference type="SAM" id="MobiDB-lite"/>
    </source>
</evidence>
<keyword evidence="2" id="KW-0812">Transmembrane</keyword>
<evidence type="ECO:0008006" key="5">
    <source>
        <dbReference type="Google" id="ProtNLM"/>
    </source>
</evidence>
<sequence length="307" mass="32923">MTKEPSMKTDRATAFIDPRPGSLGLRRRAFVISIFLALSHFISSIATAHHGRDFILIQDSAIPARFSGVAIAGYEWQRDGDTDSFSTEPGFFIGLAPALAFGLSAGFSDESGDWNYTGITPQFVISLLPPTGPTNFRVGLWTGYEFAEAQDDSHSHAVGAHSHNTGSGPDAGPQVPHSHGGSGHDHGSHSHGGIHRHGESGLYSRLILESDLTERTRAVLNLISFVSGAGGGPGFGYALGLRYEFNHDLSMGIETLGDFRSYGSSHEVLLTTMMGLPNHLSLRLGIGGGLTKSSPDFTLHTSFLWRF</sequence>
<name>A0ABP9PG16_9BACT</name>
<accession>A0ABP9PG16</accession>
<proteinExistence type="predicted"/>
<organism evidence="3 4">
    <name type="scientific">Prosthecobacter algae</name>
    <dbReference type="NCBI Taxonomy" id="1144682"/>
    <lineage>
        <taxon>Bacteria</taxon>
        <taxon>Pseudomonadati</taxon>
        <taxon>Verrucomicrobiota</taxon>
        <taxon>Verrucomicrobiia</taxon>
        <taxon>Verrucomicrobiales</taxon>
        <taxon>Verrucomicrobiaceae</taxon>
        <taxon>Prosthecobacter</taxon>
    </lineage>
</organism>
<keyword evidence="2" id="KW-0472">Membrane</keyword>
<dbReference type="Proteomes" id="UP001499852">
    <property type="component" value="Unassembled WGS sequence"/>
</dbReference>
<gene>
    <name evidence="3" type="ORF">GCM10023213_32180</name>
</gene>
<comment type="caution">
    <text evidence="3">The sequence shown here is derived from an EMBL/GenBank/DDBJ whole genome shotgun (WGS) entry which is preliminary data.</text>
</comment>
<reference evidence="4" key="1">
    <citation type="journal article" date="2019" name="Int. J. Syst. Evol. Microbiol.">
        <title>The Global Catalogue of Microorganisms (GCM) 10K type strain sequencing project: providing services to taxonomists for standard genome sequencing and annotation.</title>
        <authorList>
            <consortium name="The Broad Institute Genomics Platform"/>
            <consortium name="The Broad Institute Genome Sequencing Center for Infectious Disease"/>
            <person name="Wu L."/>
            <person name="Ma J."/>
        </authorList>
    </citation>
    <scope>NUCLEOTIDE SEQUENCE [LARGE SCALE GENOMIC DNA]</scope>
    <source>
        <strain evidence="4">JCM 18053</strain>
    </source>
</reference>
<protein>
    <recommendedName>
        <fullName evidence="5">Transporter</fullName>
    </recommendedName>
</protein>
<feature type="transmembrane region" description="Helical" evidence="2">
    <location>
        <begin position="29"/>
        <end position="48"/>
    </location>
</feature>
<feature type="region of interest" description="Disordered" evidence="1">
    <location>
        <begin position="152"/>
        <end position="196"/>
    </location>
</feature>
<evidence type="ECO:0000256" key="2">
    <source>
        <dbReference type="SAM" id="Phobius"/>
    </source>
</evidence>
<keyword evidence="2" id="KW-1133">Transmembrane helix</keyword>
<keyword evidence="4" id="KW-1185">Reference proteome</keyword>